<evidence type="ECO:0000313" key="7">
    <source>
        <dbReference type="Proteomes" id="UP000607559"/>
    </source>
</evidence>
<proteinExistence type="inferred from homology"/>
<keyword evidence="3" id="KW-0813">Transport</keyword>
<organism evidence="6 7">
    <name type="scientific">Puia dinghuensis</name>
    <dbReference type="NCBI Taxonomy" id="1792502"/>
    <lineage>
        <taxon>Bacteria</taxon>
        <taxon>Pseudomonadati</taxon>
        <taxon>Bacteroidota</taxon>
        <taxon>Chitinophagia</taxon>
        <taxon>Chitinophagales</taxon>
        <taxon>Chitinophagaceae</taxon>
        <taxon>Puia</taxon>
    </lineage>
</organism>
<gene>
    <name evidence="6" type="ORF">GCM10011511_41270</name>
</gene>
<dbReference type="Pfam" id="PF07715">
    <property type="entry name" value="Plug"/>
    <property type="match status" value="1"/>
</dbReference>
<dbReference type="AlphaFoldDB" id="A0A8J2UGB5"/>
<keyword evidence="3" id="KW-0998">Cell outer membrane</keyword>
<feature type="domain" description="TonB-dependent receptor plug" evidence="5">
    <location>
        <begin position="116"/>
        <end position="224"/>
    </location>
</feature>
<dbReference type="Pfam" id="PF13715">
    <property type="entry name" value="CarbopepD_reg_2"/>
    <property type="match status" value="1"/>
</dbReference>
<keyword evidence="2" id="KW-0798">TonB box</keyword>
<evidence type="ECO:0000256" key="3">
    <source>
        <dbReference type="PROSITE-ProRule" id="PRU01360"/>
    </source>
</evidence>
<keyword evidence="3" id="KW-1134">Transmembrane beta strand</keyword>
<dbReference type="Gene3D" id="2.60.40.1120">
    <property type="entry name" value="Carboxypeptidase-like, regulatory domain"/>
    <property type="match status" value="1"/>
</dbReference>
<dbReference type="InterPro" id="IPR012910">
    <property type="entry name" value="Plug_dom"/>
</dbReference>
<reference evidence="6" key="1">
    <citation type="journal article" date="2014" name="Int. J. Syst. Evol. Microbiol.">
        <title>Complete genome sequence of Corynebacterium casei LMG S-19264T (=DSM 44701T), isolated from a smear-ripened cheese.</title>
        <authorList>
            <consortium name="US DOE Joint Genome Institute (JGI-PGF)"/>
            <person name="Walter F."/>
            <person name="Albersmeier A."/>
            <person name="Kalinowski J."/>
            <person name="Ruckert C."/>
        </authorList>
    </citation>
    <scope>NUCLEOTIDE SEQUENCE</scope>
    <source>
        <strain evidence="6">CGMCC 1.15448</strain>
    </source>
</reference>
<feature type="signal peptide" evidence="4">
    <location>
        <begin position="1"/>
        <end position="21"/>
    </location>
</feature>
<keyword evidence="3" id="KW-0472">Membrane</keyword>
<evidence type="ECO:0000313" key="6">
    <source>
        <dbReference type="EMBL" id="GGB13340.1"/>
    </source>
</evidence>
<dbReference type="InterPro" id="IPR008969">
    <property type="entry name" value="CarboxyPept-like_regulatory"/>
</dbReference>
<dbReference type="InterPro" id="IPR023996">
    <property type="entry name" value="TonB-dep_OMP_SusC/RagA"/>
</dbReference>
<evidence type="ECO:0000256" key="1">
    <source>
        <dbReference type="ARBA" id="ARBA00023065"/>
    </source>
</evidence>
<dbReference type="InterPro" id="IPR039426">
    <property type="entry name" value="TonB-dep_rcpt-like"/>
</dbReference>
<name>A0A8J2UGB5_9BACT</name>
<dbReference type="Gene3D" id="2.170.130.10">
    <property type="entry name" value="TonB-dependent receptor, plug domain"/>
    <property type="match status" value="1"/>
</dbReference>
<comment type="caution">
    <text evidence="6">The sequence shown here is derived from an EMBL/GenBank/DDBJ whole genome shotgun (WGS) entry which is preliminary data.</text>
</comment>
<dbReference type="SUPFAM" id="SSF49464">
    <property type="entry name" value="Carboxypeptidase regulatory domain-like"/>
    <property type="match status" value="1"/>
</dbReference>
<comment type="subcellular location">
    <subcellularLocation>
        <location evidence="3">Cell outer membrane</location>
        <topology evidence="3">Multi-pass membrane protein</topology>
    </subcellularLocation>
</comment>
<dbReference type="PROSITE" id="PS52016">
    <property type="entry name" value="TONB_DEPENDENT_REC_3"/>
    <property type="match status" value="1"/>
</dbReference>
<dbReference type="PANTHER" id="PTHR32552:SF81">
    <property type="entry name" value="TONB-DEPENDENT OUTER MEMBRANE RECEPTOR"/>
    <property type="match status" value="1"/>
</dbReference>
<dbReference type="GO" id="GO:0009279">
    <property type="term" value="C:cell outer membrane"/>
    <property type="evidence" value="ECO:0007669"/>
    <property type="project" value="UniProtKB-SubCell"/>
</dbReference>
<keyword evidence="1" id="KW-0406">Ion transport</keyword>
<sequence length="1088" mass="119637">MRKLHCLLVGFLLLIGDGLLAQTTEVSGKITDLTGAPIPNASIRIKNSKGAAGTSADAQGAFTIKVKPNSDLIISAIGFETKEIQATGSTLTVVLNTDSKSLSEVVVTGVGVATSKKKLGIAVESVTSDKLPPAPTASIDQALVGKIPGAQISSTSGNPGDPVNIMLRGINTLQNGTKPLIMVDGVQVSATDINSLDLSNVERVEVVQGAASASLYGAQGANGVIQIFTRKGKRGTLAINVSSSFSSNSYINSGHVKKATLHPWLTDANNNIVNTAGTPLTYDKYGDIVGISYTYGGPTRYAILNTQNVDNKPYNANLKYYDHFKEVFQTGSTYNNVINISSATDKSDFSLSAANNHTITPVMKAGYLDRSNLTANLGVELFKGFRLRSITQLIYSRNTITPGLGSPGGYGYGRGNQNGYNGVIYNFLNTSPFFDLKYQLADGTHPSYQVADFVSINAFNPFYQQEYASGLDNKIDVIQNFNANYKVNRFVELDAKYGINYRTENARWTFLNQLNNLNFQKHGSSARYYGPSGVGEIDNFQYSTTFQNFIGSMFIRTDFQNDFKLNLPITTSTQVAFDYRKNVYNEYDTYGEGLSVAPPLNIASTQSQAIVGDFKEPFITYGYLVNQTIDVGNWGGIAGGFRSDYSSAFGEGSKAFTFPHINGYLLPSSFSFWNNSKLSNILSLFKLRAAYGEAGIQPNYSDRYPTLAQNNLGPQLVYSITSTKRNPNLQVEVSKEVEAGTDISIPTNRGGSWFSAINASFTYWHKKSQNVIYTINEPLSTGGTGFLDNAFDLHSNGYQFQVNLPVVNTRTFSWNFTTNWGHQYSIIDKVEGNQPIPVGPVDGNSLYVYLAPGYRIGQLYGYKAIHSFNQTYQDGKTPYFPGGNSGKYQMVEGYVVDTASKAIQFTAEKYALGNTDPKFNASFINEFTYKDFLVFSFQFDWIYGAHMYDETKEWMYRDGIDQDFTKKVTINGQTGAFTAYRASAYYALWGSLHGAGNEAPKDYFLYSASFLRLRNVSAGLDFARLYRIKYVKKLQLVFSGRNIWTKTKYPGMDPEVSSLTPNSAYKRGVDNSSIPNLKSYQVGVNIGF</sequence>
<keyword evidence="4" id="KW-0732">Signal</keyword>
<feature type="chain" id="PRO_5035233268" evidence="4">
    <location>
        <begin position="22"/>
        <end position="1088"/>
    </location>
</feature>
<comment type="similarity">
    <text evidence="3">Belongs to the TonB-dependent receptor family.</text>
</comment>
<dbReference type="Proteomes" id="UP000607559">
    <property type="component" value="Unassembled WGS sequence"/>
</dbReference>
<evidence type="ECO:0000259" key="5">
    <source>
        <dbReference type="Pfam" id="PF07715"/>
    </source>
</evidence>
<accession>A0A8J2UGB5</accession>
<dbReference type="EMBL" id="BMJC01000004">
    <property type="protein sequence ID" value="GGB13340.1"/>
    <property type="molecule type" value="Genomic_DNA"/>
</dbReference>
<evidence type="ECO:0000256" key="4">
    <source>
        <dbReference type="SAM" id="SignalP"/>
    </source>
</evidence>
<evidence type="ECO:0000256" key="2">
    <source>
        <dbReference type="ARBA" id="ARBA00023077"/>
    </source>
</evidence>
<dbReference type="SUPFAM" id="SSF56935">
    <property type="entry name" value="Porins"/>
    <property type="match status" value="1"/>
</dbReference>
<keyword evidence="3" id="KW-0812">Transmembrane</keyword>
<reference evidence="6" key="2">
    <citation type="submission" date="2020-09" db="EMBL/GenBank/DDBJ databases">
        <authorList>
            <person name="Sun Q."/>
            <person name="Zhou Y."/>
        </authorList>
    </citation>
    <scope>NUCLEOTIDE SEQUENCE</scope>
    <source>
        <strain evidence="6">CGMCC 1.15448</strain>
    </source>
</reference>
<dbReference type="PANTHER" id="PTHR32552">
    <property type="entry name" value="FERRICHROME IRON RECEPTOR-RELATED"/>
    <property type="match status" value="1"/>
</dbReference>
<dbReference type="InterPro" id="IPR037066">
    <property type="entry name" value="Plug_dom_sf"/>
</dbReference>
<dbReference type="GO" id="GO:0006811">
    <property type="term" value="P:monoatomic ion transport"/>
    <property type="evidence" value="ECO:0007669"/>
    <property type="project" value="UniProtKB-KW"/>
</dbReference>
<protein>
    <submittedName>
        <fullName evidence="6">SusC/RagA family TonB-linked outer membrane protein</fullName>
    </submittedName>
</protein>
<dbReference type="NCBIfam" id="TIGR04056">
    <property type="entry name" value="OMP_RagA_SusC"/>
    <property type="match status" value="1"/>
</dbReference>
<dbReference type="RefSeq" id="WP_188935262.1">
    <property type="nucleotide sequence ID" value="NZ_BMJC01000004.1"/>
</dbReference>
<keyword evidence="7" id="KW-1185">Reference proteome</keyword>